<evidence type="ECO:0000313" key="1">
    <source>
        <dbReference type="EMBL" id="WOC12251.1"/>
    </source>
</evidence>
<accession>A0AA97GU19</accession>
<proteinExistence type="predicted"/>
<dbReference type="AlphaFoldDB" id="A0AA97GU19"/>
<organism evidence="1">
    <name type="scientific">Gordonia sp. MP11Mi</name>
    <dbReference type="NCBI Taxonomy" id="3022769"/>
    <lineage>
        <taxon>Bacteria</taxon>
        <taxon>Bacillati</taxon>
        <taxon>Actinomycetota</taxon>
        <taxon>Actinomycetes</taxon>
        <taxon>Mycobacteriales</taxon>
        <taxon>Gordoniaceae</taxon>
        <taxon>Gordonia</taxon>
    </lineage>
</organism>
<dbReference type="EMBL" id="CP128986">
    <property type="protein sequence ID" value="WOC12251.1"/>
    <property type="molecule type" value="Genomic_DNA"/>
</dbReference>
<name>A0AA97GU19_9ACTN</name>
<sequence length="146" mass="15796">MLGCTTKWVMLGMTDHRSASCHIAHGRVRGTLDVCHILVAMDDDQPLARWTAARSMDRVAVPGELQVTKTHVVFEPKGRRAQGARFAVAFKFVVGVGTAPGTGKFFSGGKRERLCLTLGDGSEWLFVVPDLDAAVAGIRSSVTSRR</sequence>
<gene>
    <name evidence="1" type="ORF">MP11Mi_13360</name>
</gene>
<reference evidence="1" key="1">
    <citation type="submission" date="2023-06" db="EMBL/GenBank/DDBJ databases">
        <title>Gordonia sp. nov. and Pseudochrobactrum sp. nov., two species isolated from the burying beetle Nicrophorus vespilloides.</title>
        <authorList>
            <person name="Poehlein A."/>
            <person name="Guzman J."/>
            <person name="Daniel R."/>
            <person name="Vilcinskas A."/>
        </authorList>
    </citation>
    <scope>NUCLEOTIDE SEQUENCE</scope>
    <source>
        <strain evidence="1">MP11Mi</strain>
    </source>
</reference>
<protein>
    <submittedName>
        <fullName evidence="1">Uncharacterized protein</fullName>
    </submittedName>
</protein>